<sequence>MARLSLPARGLPARGLPAREVTARRLGRTAGPALVLAAALTVAVPGTAHANSVGLTVRTPGATSGPSTTFAEISTHADCASGLVAGGGINQAIGTGAVSNGNHVMGTGPSSDGSSEYTGTTGVVGTDVTHWLGIGGTGGATDAAFSTTPYATCLTSTLINHTQVVMNKVAGPASASTVGLVTAVCPANTVLLGGGARSTPASIGSLKPIASFPTFNDAAHDYGLKAAADGATNPNAWSAVGWNGGGGNSGNTTYAYAICSASGINVSGVTVKVRFTEVSGPTSATTGQTATVGCGGSDGKLISGGAAVSGGGVTTTDFTGPGSGGTHLNGSFPSGSTGTPVSDGTTSAAYWTAFSHSGGASSPSTYTDAWALCADDGV</sequence>
<gene>
    <name evidence="2" type="ORF">FRACA_2080002</name>
</gene>
<accession>A0A2I2KQI8</accession>
<evidence type="ECO:0000256" key="1">
    <source>
        <dbReference type="SAM" id="MobiDB-lite"/>
    </source>
</evidence>
<feature type="compositionally biased region" description="Polar residues" evidence="1">
    <location>
        <begin position="328"/>
        <end position="341"/>
    </location>
</feature>
<protein>
    <submittedName>
        <fullName evidence="2">Uncharacterized protein</fullName>
    </submittedName>
</protein>
<dbReference type="RefSeq" id="WP_243407467.1">
    <property type="nucleotide sequence ID" value="NZ_FZMO01000122.1"/>
</dbReference>
<name>A0A2I2KQI8_9ACTN</name>
<evidence type="ECO:0000313" key="3">
    <source>
        <dbReference type="Proteomes" id="UP000234331"/>
    </source>
</evidence>
<dbReference type="EMBL" id="FZMO01000122">
    <property type="protein sequence ID" value="SNQ47896.1"/>
    <property type="molecule type" value="Genomic_DNA"/>
</dbReference>
<dbReference type="Proteomes" id="UP000234331">
    <property type="component" value="Unassembled WGS sequence"/>
</dbReference>
<proteinExistence type="predicted"/>
<dbReference type="AlphaFoldDB" id="A0A2I2KQI8"/>
<evidence type="ECO:0000313" key="2">
    <source>
        <dbReference type="EMBL" id="SNQ47896.1"/>
    </source>
</evidence>
<reference evidence="2 3" key="1">
    <citation type="submission" date="2017-06" db="EMBL/GenBank/DDBJ databases">
        <authorList>
            <person name="Kim H.J."/>
            <person name="Triplett B.A."/>
        </authorList>
    </citation>
    <scope>NUCLEOTIDE SEQUENCE [LARGE SCALE GENOMIC DNA]</scope>
    <source>
        <strain evidence="2">FRACA_ARgP5</strain>
    </source>
</reference>
<organism evidence="2 3">
    <name type="scientific">Frankia canadensis</name>
    <dbReference type="NCBI Taxonomy" id="1836972"/>
    <lineage>
        <taxon>Bacteria</taxon>
        <taxon>Bacillati</taxon>
        <taxon>Actinomycetota</taxon>
        <taxon>Actinomycetes</taxon>
        <taxon>Frankiales</taxon>
        <taxon>Frankiaceae</taxon>
        <taxon>Frankia</taxon>
    </lineage>
</organism>
<feature type="region of interest" description="Disordered" evidence="1">
    <location>
        <begin position="322"/>
        <end position="341"/>
    </location>
</feature>
<keyword evidence="3" id="KW-1185">Reference proteome</keyword>